<name>A0AC60PKK0_IXOPE</name>
<sequence length="194" mass="21863">MVDLRPRTRMPSVSKRPRPKRKGQRRISVVGSGSGASCKERPGKRDERHFRETTAETPWAELAEQLYNRLAEKSATDAAALLEQFDSRLAARVTHVEQNGNQRLTEVDHHLTSVQDRLQHLEEALPTMRPGDSGLPFVVPANLSSFEREISDRLKQLGFIAYDTPDHQADLNDNITESLPLLAAEDIARFTNVK</sequence>
<protein>
    <submittedName>
        <fullName evidence="1">Uncharacterized protein</fullName>
    </submittedName>
</protein>
<comment type="caution">
    <text evidence="1">The sequence shown here is derived from an EMBL/GenBank/DDBJ whole genome shotgun (WGS) entry which is preliminary data.</text>
</comment>
<evidence type="ECO:0000313" key="2">
    <source>
        <dbReference type="Proteomes" id="UP000805193"/>
    </source>
</evidence>
<accession>A0AC60PKK0</accession>
<dbReference type="EMBL" id="JABSTQ010010367">
    <property type="protein sequence ID" value="KAG0421439.1"/>
    <property type="molecule type" value="Genomic_DNA"/>
</dbReference>
<feature type="non-terminal residue" evidence="1">
    <location>
        <position position="194"/>
    </location>
</feature>
<proteinExistence type="predicted"/>
<gene>
    <name evidence="1" type="ORF">HPB47_002665</name>
</gene>
<reference evidence="1 2" key="1">
    <citation type="journal article" date="2020" name="Cell">
        <title>Large-Scale Comparative Analyses of Tick Genomes Elucidate Their Genetic Diversity and Vector Capacities.</title>
        <authorList>
            <consortium name="Tick Genome and Microbiome Consortium (TIGMIC)"/>
            <person name="Jia N."/>
            <person name="Wang J."/>
            <person name="Shi W."/>
            <person name="Du L."/>
            <person name="Sun Y."/>
            <person name="Zhan W."/>
            <person name="Jiang J.F."/>
            <person name="Wang Q."/>
            <person name="Zhang B."/>
            <person name="Ji P."/>
            <person name="Bell-Sakyi L."/>
            <person name="Cui X.M."/>
            <person name="Yuan T.T."/>
            <person name="Jiang B.G."/>
            <person name="Yang W.F."/>
            <person name="Lam T.T."/>
            <person name="Chang Q.C."/>
            <person name="Ding S.J."/>
            <person name="Wang X.J."/>
            <person name="Zhu J.G."/>
            <person name="Ruan X.D."/>
            <person name="Zhao L."/>
            <person name="Wei J.T."/>
            <person name="Ye R.Z."/>
            <person name="Que T.C."/>
            <person name="Du C.H."/>
            <person name="Zhou Y.H."/>
            <person name="Cheng J.X."/>
            <person name="Dai P.F."/>
            <person name="Guo W.B."/>
            <person name="Han X.H."/>
            <person name="Huang E.J."/>
            <person name="Li L.F."/>
            <person name="Wei W."/>
            <person name="Gao Y.C."/>
            <person name="Liu J.Z."/>
            <person name="Shao H.Z."/>
            <person name="Wang X."/>
            <person name="Wang C.C."/>
            <person name="Yang T.C."/>
            <person name="Huo Q.B."/>
            <person name="Li W."/>
            <person name="Chen H.Y."/>
            <person name="Chen S.E."/>
            <person name="Zhou L.G."/>
            <person name="Ni X.B."/>
            <person name="Tian J.H."/>
            <person name="Sheng Y."/>
            <person name="Liu T."/>
            <person name="Pan Y.S."/>
            <person name="Xia L.Y."/>
            <person name="Li J."/>
            <person name="Zhao F."/>
            <person name="Cao W.C."/>
        </authorList>
    </citation>
    <scope>NUCLEOTIDE SEQUENCE [LARGE SCALE GENOMIC DNA]</scope>
    <source>
        <strain evidence="1">Iper-2018</strain>
    </source>
</reference>
<organism evidence="1 2">
    <name type="scientific">Ixodes persulcatus</name>
    <name type="common">Taiga tick</name>
    <dbReference type="NCBI Taxonomy" id="34615"/>
    <lineage>
        <taxon>Eukaryota</taxon>
        <taxon>Metazoa</taxon>
        <taxon>Ecdysozoa</taxon>
        <taxon>Arthropoda</taxon>
        <taxon>Chelicerata</taxon>
        <taxon>Arachnida</taxon>
        <taxon>Acari</taxon>
        <taxon>Parasitiformes</taxon>
        <taxon>Ixodida</taxon>
        <taxon>Ixodoidea</taxon>
        <taxon>Ixodidae</taxon>
        <taxon>Ixodinae</taxon>
        <taxon>Ixodes</taxon>
    </lineage>
</organism>
<keyword evidence="2" id="KW-1185">Reference proteome</keyword>
<evidence type="ECO:0000313" key="1">
    <source>
        <dbReference type="EMBL" id="KAG0421439.1"/>
    </source>
</evidence>
<dbReference type="Proteomes" id="UP000805193">
    <property type="component" value="Unassembled WGS sequence"/>
</dbReference>